<accession>A0A4Y9EK89</accession>
<name>A0A4Y9EK89_9SPHN</name>
<gene>
    <name evidence="2" type="ORF">EUV02_12925</name>
</gene>
<dbReference type="RefSeq" id="WP_135246706.1">
    <property type="nucleotide sequence ID" value="NZ_SIHO01000003.1"/>
</dbReference>
<organism evidence="2 3">
    <name type="scientific">Glacieibacterium arshaanense</name>
    <dbReference type="NCBI Taxonomy" id="2511025"/>
    <lineage>
        <taxon>Bacteria</taxon>
        <taxon>Pseudomonadati</taxon>
        <taxon>Pseudomonadota</taxon>
        <taxon>Alphaproteobacteria</taxon>
        <taxon>Sphingomonadales</taxon>
        <taxon>Sphingosinicellaceae</taxon>
        <taxon>Glacieibacterium</taxon>
    </lineage>
</organism>
<evidence type="ECO:0008006" key="4">
    <source>
        <dbReference type="Google" id="ProtNLM"/>
    </source>
</evidence>
<dbReference type="Proteomes" id="UP000297737">
    <property type="component" value="Unassembled WGS sequence"/>
</dbReference>
<proteinExistence type="predicted"/>
<keyword evidence="1" id="KW-0732">Signal</keyword>
<dbReference type="OrthoDB" id="8478659at2"/>
<dbReference type="EMBL" id="SIHO01000003">
    <property type="protein sequence ID" value="TFU01202.1"/>
    <property type="molecule type" value="Genomic_DNA"/>
</dbReference>
<protein>
    <recommendedName>
        <fullName evidence="4">DUF4403 family protein</fullName>
    </recommendedName>
</protein>
<evidence type="ECO:0000256" key="1">
    <source>
        <dbReference type="SAM" id="SignalP"/>
    </source>
</evidence>
<evidence type="ECO:0000313" key="3">
    <source>
        <dbReference type="Proteomes" id="UP000297737"/>
    </source>
</evidence>
<reference evidence="2 3" key="1">
    <citation type="submission" date="2019-02" db="EMBL/GenBank/DDBJ databases">
        <title>Polymorphobacter sp. isolated from the lake at the Tibet of China.</title>
        <authorList>
            <person name="Li A."/>
        </authorList>
    </citation>
    <scope>NUCLEOTIDE SEQUENCE [LARGE SCALE GENOMIC DNA]</scope>
    <source>
        <strain evidence="2 3">DJ1R-1</strain>
    </source>
</reference>
<feature type="chain" id="PRO_5021189245" description="DUF4403 family protein" evidence="1">
    <location>
        <begin position="21"/>
        <end position="312"/>
    </location>
</feature>
<comment type="caution">
    <text evidence="2">The sequence shown here is derived from an EMBL/GenBank/DDBJ whole genome shotgun (WGS) entry which is preliminary data.</text>
</comment>
<feature type="signal peptide" evidence="1">
    <location>
        <begin position="1"/>
        <end position="20"/>
    </location>
</feature>
<dbReference type="AlphaFoldDB" id="A0A4Y9EK89"/>
<sequence>MNPRRVIVPLLAALVLPAAAKPPTVLTLTAAPQPGVMIRIKDANLPVRVSLGFEKALVLNLAPADHAKLKPFPLLGKQTVKDPLIPGGEAVFRGNFYDVAVAGLGKLTVPTVWVNKAVDNGIDGILSVMAIDADRVIFEQPAAPAGGSVYTIPTTGRGDVGGEIKLEGVKISVRFALDAPHTVMNANAGQALADAGLVHRSGKVGLWTPFPQVALPVEGLTPVAGARVLGLPLIDPTVRITEAQAKLLDARAKAGTSTEADQEDAIVVSGSKRRGNRNRPWILIGRDVLTKCSRIEMDKPGRQWVLTCNFAS</sequence>
<evidence type="ECO:0000313" key="2">
    <source>
        <dbReference type="EMBL" id="TFU01202.1"/>
    </source>
</evidence>
<keyword evidence="3" id="KW-1185">Reference proteome</keyword>